<feature type="compositionally biased region" description="Basic and acidic residues" evidence="1">
    <location>
        <begin position="70"/>
        <end position="100"/>
    </location>
</feature>
<evidence type="ECO:0000256" key="1">
    <source>
        <dbReference type="SAM" id="MobiDB-lite"/>
    </source>
</evidence>
<protein>
    <submittedName>
        <fullName evidence="2">Uncharacterized protein</fullName>
    </submittedName>
</protein>
<dbReference type="Proteomes" id="UP000029409">
    <property type="component" value="Chromosome"/>
</dbReference>
<dbReference type="RefSeq" id="WP_042206292.1">
    <property type="nucleotide sequence ID" value="NZ_CP009288.1"/>
</dbReference>
<evidence type="ECO:0000313" key="3">
    <source>
        <dbReference type="Proteomes" id="UP000029409"/>
    </source>
</evidence>
<dbReference type="AlphaFoldDB" id="A0A089HKI5"/>
<name>A0A089HKI5_PAEDU</name>
<dbReference type="OrthoDB" id="2055479at2"/>
<dbReference type="eggNOG" id="ENOG5033NPD">
    <property type="taxonomic scope" value="Bacteria"/>
</dbReference>
<reference evidence="2 3" key="1">
    <citation type="submission" date="2014-08" db="EMBL/GenBank/DDBJ databases">
        <title>Comparative genomics of the Paenibacillus odorifer group.</title>
        <authorList>
            <person name="den Bakker H.C."/>
            <person name="Tsai Y.-C."/>
            <person name="Martin N."/>
            <person name="Korlach J."/>
            <person name="Wiedmann M."/>
        </authorList>
    </citation>
    <scope>NUCLEOTIDE SEQUENCE [LARGE SCALE GENOMIC DNA]</scope>
    <source>
        <strain evidence="2 3">DSM 1735</strain>
    </source>
</reference>
<gene>
    <name evidence="2" type="ORF">PDUR_11365</name>
</gene>
<proteinExistence type="predicted"/>
<organism evidence="2 3">
    <name type="scientific">Paenibacillus durus</name>
    <name type="common">Paenibacillus azotofixans</name>
    <dbReference type="NCBI Taxonomy" id="44251"/>
    <lineage>
        <taxon>Bacteria</taxon>
        <taxon>Bacillati</taxon>
        <taxon>Bacillota</taxon>
        <taxon>Bacilli</taxon>
        <taxon>Bacillales</taxon>
        <taxon>Paenibacillaceae</taxon>
        <taxon>Paenibacillus</taxon>
    </lineage>
</organism>
<feature type="region of interest" description="Disordered" evidence="1">
    <location>
        <begin position="70"/>
        <end position="104"/>
    </location>
</feature>
<dbReference type="EMBL" id="CP009288">
    <property type="protein sequence ID" value="AIQ12441.1"/>
    <property type="molecule type" value="Genomic_DNA"/>
</dbReference>
<sequence length="167" mass="17657">MNIMTAGVIQGLIGASGYMKTADVAMGVYEIGKNKNDEAVMNRALGYATGSLSSATEFSNEANRALKEAQIEAGKKAKAEREEALEERRREKAAELKAEGQTEGYSSKVDTVEISAEGLASLHAESYAEIDAPVAAAAEKTVSQPKVYSPQGDIIMAASEPSVIVRV</sequence>
<keyword evidence="3" id="KW-1185">Reference proteome</keyword>
<accession>A0A089HKI5</accession>
<evidence type="ECO:0000313" key="2">
    <source>
        <dbReference type="EMBL" id="AIQ12441.1"/>
    </source>
</evidence>
<dbReference type="KEGG" id="pdu:PDUR_11365"/>